<organism evidence="7 8">
    <name type="scientific">Ascodesmis nigricans</name>
    <dbReference type="NCBI Taxonomy" id="341454"/>
    <lineage>
        <taxon>Eukaryota</taxon>
        <taxon>Fungi</taxon>
        <taxon>Dikarya</taxon>
        <taxon>Ascomycota</taxon>
        <taxon>Pezizomycotina</taxon>
        <taxon>Pezizomycetes</taxon>
        <taxon>Pezizales</taxon>
        <taxon>Ascodesmidaceae</taxon>
        <taxon>Ascodesmis</taxon>
    </lineage>
</organism>
<keyword evidence="4 5" id="KW-0472">Membrane</keyword>
<dbReference type="GO" id="GO:0016020">
    <property type="term" value="C:membrane"/>
    <property type="evidence" value="ECO:0007669"/>
    <property type="project" value="UniProtKB-SubCell"/>
</dbReference>
<gene>
    <name evidence="7" type="ORF">EX30DRAFT_360359</name>
</gene>
<evidence type="ECO:0000256" key="3">
    <source>
        <dbReference type="ARBA" id="ARBA00022989"/>
    </source>
</evidence>
<evidence type="ECO:0000256" key="1">
    <source>
        <dbReference type="ARBA" id="ARBA00004370"/>
    </source>
</evidence>
<evidence type="ECO:0000313" key="8">
    <source>
        <dbReference type="Proteomes" id="UP000298138"/>
    </source>
</evidence>
<dbReference type="InterPro" id="IPR006694">
    <property type="entry name" value="Fatty_acid_hydroxylase"/>
</dbReference>
<dbReference type="EMBL" id="ML220171">
    <property type="protein sequence ID" value="TGZ76613.1"/>
    <property type="molecule type" value="Genomic_DNA"/>
</dbReference>
<evidence type="ECO:0000256" key="2">
    <source>
        <dbReference type="ARBA" id="ARBA00022692"/>
    </source>
</evidence>
<proteinExistence type="predicted"/>
<comment type="subcellular location">
    <subcellularLocation>
        <location evidence="1">Membrane</location>
    </subcellularLocation>
</comment>
<keyword evidence="8" id="KW-1185">Reference proteome</keyword>
<accession>A0A4S2MIJ6</accession>
<evidence type="ECO:0000256" key="5">
    <source>
        <dbReference type="SAM" id="Phobius"/>
    </source>
</evidence>
<dbReference type="PANTHER" id="PTHR11863">
    <property type="entry name" value="STEROL DESATURASE"/>
    <property type="match status" value="1"/>
</dbReference>
<dbReference type="InterPro" id="IPR050307">
    <property type="entry name" value="Sterol_Desaturase_Related"/>
</dbReference>
<dbReference type="Proteomes" id="UP000298138">
    <property type="component" value="Unassembled WGS sequence"/>
</dbReference>
<protein>
    <recommendedName>
        <fullName evidence="6">Fatty acid hydroxylase domain-containing protein</fullName>
    </recommendedName>
</protein>
<dbReference type="AlphaFoldDB" id="A0A4S2MIJ6"/>
<dbReference type="InParanoid" id="A0A4S2MIJ6"/>
<sequence length="286" mass="32937">MDGPTSPTNNTLPTTSSLPTNLLQQTWSHIYHTYTPAQIELTITLLNPLLTFWLAGFVLTYLLPSPPFTKFQPASRQPSQPKILRAALYSLRNQLVVHGLQGLELFFPIPSFGPLGKLVRKPRFRIEEELPAVGEVVWQVAVALVIREVLFYYSHRVFHWRGVYRWVHKMHHEYVTPVAWSAQYCTVLEHIVANVLPILIPGIVLRMHILTFSLWAGSQSLQATIDHAGWNTWLWWQARSHDRHHELFKVNFGTNGLLDWLHGTQDKVPRNKVMGDAEVGEKMHYD</sequence>
<feature type="domain" description="Fatty acid hydroxylase" evidence="6">
    <location>
        <begin position="141"/>
        <end position="264"/>
    </location>
</feature>
<dbReference type="OrthoDB" id="408954at2759"/>
<evidence type="ECO:0000259" key="6">
    <source>
        <dbReference type="Pfam" id="PF04116"/>
    </source>
</evidence>
<dbReference type="GO" id="GO:0016491">
    <property type="term" value="F:oxidoreductase activity"/>
    <property type="evidence" value="ECO:0007669"/>
    <property type="project" value="InterPro"/>
</dbReference>
<dbReference type="GO" id="GO:0008610">
    <property type="term" value="P:lipid biosynthetic process"/>
    <property type="evidence" value="ECO:0007669"/>
    <property type="project" value="InterPro"/>
</dbReference>
<evidence type="ECO:0000313" key="7">
    <source>
        <dbReference type="EMBL" id="TGZ76613.1"/>
    </source>
</evidence>
<dbReference type="Pfam" id="PF04116">
    <property type="entry name" value="FA_hydroxylase"/>
    <property type="match status" value="1"/>
</dbReference>
<name>A0A4S2MIJ6_9PEZI</name>
<reference evidence="7 8" key="1">
    <citation type="submission" date="2019-04" db="EMBL/GenBank/DDBJ databases">
        <title>Comparative genomics and transcriptomics to analyze fruiting body development in filamentous ascomycetes.</title>
        <authorList>
            <consortium name="DOE Joint Genome Institute"/>
            <person name="Lutkenhaus R."/>
            <person name="Traeger S."/>
            <person name="Breuer J."/>
            <person name="Kuo A."/>
            <person name="Lipzen A."/>
            <person name="Pangilinan J."/>
            <person name="Dilworth D."/>
            <person name="Sandor L."/>
            <person name="Poggeler S."/>
            <person name="Barry K."/>
            <person name="Grigoriev I.V."/>
            <person name="Nowrousian M."/>
        </authorList>
    </citation>
    <scope>NUCLEOTIDE SEQUENCE [LARGE SCALE GENOMIC DNA]</scope>
    <source>
        <strain evidence="7 8">CBS 389.68</strain>
    </source>
</reference>
<dbReference type="STRING" id="341454.A0A4S2MIJ6"/>
<keyword evidence="2 5" id="KW-0812">Transmembrane</keyword>
<feature type="transmembrane region" description="Helical" evidence="5">
    <location>
        <begin position="41"/>
        <end position="63"/>
    </location>
</feature>
<evidence type="ECO:0000256" key="4">
    <source>
        <dbReference type="ARBA" id="ARBA00023136"/>
    </source>
</evidence>
<keyword evidence="3 5" id="KW-1133">Transmembrane helix</keyword>
<dbReference type="GO" id="GO:0005506">
    <property type="term" value="F:iron ion binding"/>
    <property type="evidence" value="ECO:0007669"/>
    <property type="project" value="InterPro"/>
</dbReference>